<dbReference type="InterPro" id="IPR043504">
    <property type="entry name" value="Peptidase_S1_PA_chymotrypsin"/>
</dbReference>
<name>A0A8D1UQ44_PIG</name>
<proteinExistence type="predicted"/>
<reference evidence="2" key="1">
    <citation type="submission" date="2025-08" db="UniProtKB">
        <authorList>
            <consortium name="Ensembl"/>
        </authorList>
    </citation>
    <scope>IDENTIFICATION</scope>
</reference>
<accession>A0A8D1UQ44</accession>
<dbReference type="Pfam" id="PF00089">
    <property type="entry name" value="Trypsin"/>
    <property type="match status" value="1"/>
</dbReference>
<protein>
    <recommendedName>
        <fullName evidence="1">Peptidase S1 domain-containing protein</fullName>
    </recommendedName>
</protein>
<dbReference type="SUPFAM" id="SSF50494">
    <property type="entry name" value="Trypsin-like serine proteases"/>
    <property type="match status" value="1"/>
</dbReference>
<evidence type="ECO:0000313" key="3">
    <source>
        <dbReference type="Proteomes" id="UP000694723"/>
    </source>
</evidence>
<dbReference type="GO" id="GO:0006508">
    <property type="term" value="P:proteolysis"/>
    <property type="evidence" value="ECO:0007669"/>
    <property type="project" value="InterPro"/>
</dbReference>
<dbReference type="Gene3D" id="2.40.10.10">
    <property type="entry name" value="Trypsin-like serine proteases"/>
    <property type="match status" value="2"/>
</dbReference>
<evidence type="ECO:0000313" key="2">
    <source>
        <dbReference type="Ensembl" id="ENSSSCP00060012711.1"/>
    </source>
</evidence>
<evidence type="ECO:0000259" key="1">
    <source>
        <dbReference type="Pfam" id="PF00089"/>
    </source>
</evidence>
<dbReference type="GO" id="GO:0004252">
    <property type="term" value="F:serine-type endopeptidase activity"/>
    <property type="evidence" value="ECO:0007669"/>
    <property type="project" value="InterPro"/>
</dbReference>
<feature type="domain" description="Peptidase S1" evidence="1">
    <location>
        <begin position="57"/>
        <end position="208"/>
    </location>
</feature>
<sequence>HVQSFFLVAAIVPGPSVSGKLVDARGLTKHHRPYASYSFSRNSSERSVIFFFFFSIKFVVNSACCWHSQKSVALKKYNIPMKEETLTVNWIRPGICVPDVESRVCWRDIESTSLCWAAVLEPAVTMLPLPRGTLAMPGDGCGSSRWPRLQANSPSGTILRITAVHLLQSESISNQYQLANNRQFCTCAPTKMRNSSFSPSGYPLSHSSVKWAQEWRGLNKRWGCLIIPHPDFKAFFCPG</sequence>
<organism evidence="2 3">
    <name type="scientific">Sus scrofa</name>
    <name type="common">Pig</name>
    <dbReference type="NCBI Taxonomy" id="9823"/>
    <lineage>
        <taxon>Eukaryota</taxon>
        <taxon>Metazoa</taxon>
        <taxon>Chordata</taxon>
        <taxon>Craniata</taxon>
        <taxon>Vertebrata</taxon>
        <taxon>Euteleostomi</taxon>
        <taxon>Mammalia</taxon>
        <taxon>Eutheria</taxon>
        <taxon>Laurasiatheria</taxon>
        <taxon>Artiodactyla</taxon>
        <taxon>Suina</taxon>
        <taxon>Suidae</taxon>
        <taxon>Sus</taxon>
    </lineage>
</organism>
<dbReference type="AlphaFoldDB" id="A0A8D1UQ44"/>
<dbReference type="InterPro" id="IPR009003">
    <property type="entry name" value="Peptidase_S1_PA"/>
</dbReference>
<dbReference type="InterPro" id="IPR001254">
    <property type="entry name" value="Trypsin_dom"/>
</dbReference>
<dbReference type="Proteomes" id="UP000694723">
    <property type="component" value="Unplaced"/>
</dbReference>
<dbReference type="Ensembl" id="ENSSSCT00060029616.1">
    <property type="protein sequence ID" value="ENSSSCP00060012711.1"/>
    <property type="gene ID" value="ENSSSCG00060021830.1"/>
</dbReference>